<dbReference type="EMBL" id="KV425647">
    <property type="protein sequence ID" value="KZT19217.1"/>
    <property type="molecule type" value="Genomic_DNA"/>
</dbReference>
<dbReference type="STRING" id="1314782.A0A165N5W3"/>
<evidence type="ECO:0000313" key="1">
    <source>
        <dbReference type="EMBL" id="KZT19217.1"/>
    </source>
</evidence>
<dbReference type="AlphaFoldDB" id="A0A165N5W3"/>
<gene>
    <name evidence="1" type="ORF">NEOLEDRAFT_1078383</name>
</gene>
<organism evidence="1 2">
    <name type="scientific">Neolentinus lepideus HHB14362 ss-1</name>
    <dbReference type="NCBI Taxonomy" id="1314782"/>
    <lineage>
        <taxon>Eukaryota</taxon>
        <taxon>Fungi</taxon>
        <taxon>Dikarya</taxon>
        <taxon>Basidiomycota</taxon>
        <taxon>Agaricomycotina</taxon>
        <taxon>Agaricomycetes</taxon>
        <taxon>Gloeophyllales</taxon>
        <taxon>Gloeophyllaceae</taxon>
        <taxon>Neolentinus</taxon>
    </lineage>
</organism>
<evidence type="ECO:0000313" key="2">
    <source>
        <dbReference type="Proteomes" id="UP000076761"/>
    </source>
</evidence>
<protein>
    <submittedName>
        <fullName evidence="1">Uncharacterized protein</fullName>
    </submittedName>
</protein>
<sequence>MADAGDLQVHALWADAGSKDKIASESCERANEGLVFTLGASCKIMRGTESHQTSLFPPMWNTMQAEEVGKAISTLRLEGPESVSCSGRMLTFDFGALIFTLAPLTHTSIQFYPKEVWQQSVIPVNKKLRKYHVGLAFEFEKFVMAFLSYDLLFQPGWYCSMEDLPQRLPDVYDDFPGFLETIAAHLKLSFNKPNTGKGRFITAMHSNQSIWSKLGVGVYTANEIMIAAGLPQDLTELEVLRVPSWMARVIAAFYTFAANTKHDDALWSLLRPSLHGGIMMAPTQAQRARYARWLLAYGKSELKCTARHAALIDEYNVCTSRCNIDPV</sequence>
<dbReference type="OrthoDB" id="3268838at2759"/>
<accession>A0A165N5W3</accession>
<reference evidence="1 2" key="1">
    <citation type="journal article" date="2016" name="Mol. Biol. Evol.">
        <title>Comparative Genomics of Early-Diverging Mushroom-Forming Fungi Provides Insights into the Origins of Lignocellulose Decay Capabilities.</title>
        <authorList>
            <person name="Nagy L.G."/>
            <person name="Riley R."/>
            <person name="Tritt A."/>
            <person name="Adam C."/>
            <person name="Daum C."/>
            <person name="Floudas D."/>
            <person name="Sun H."/>
            <person name="Yadav J.S."/>
            <person name="Pangilinan J."/>
            <person name="Larsson K.H."/>
            <person name="Matsuura K."/>
            <person name="Barry K."/>
            <person name="Labutti K."/>
            <person name="Kuo R."/>
            <person name="Ohm R.A."/>
            <person name="Bhattacharya S.S."/>
            <person name="Shirouzu T."/>
            <person name="Yoshinaga Y."/>
            <person name="Martin F.M."/>
            <person name="Grigoriev I.V."/>
            <person name="Hibbett D.S."/>
        </authorList>
    </citation>
    <scope>NUCLEOTIDE SEQUENCE [LARGE SCALE GENOMIC DNA]</scope>
    <source>
        <strain evidence="1 2">HHB14362 ss-1</strain>
    </source>
</reference>
<keyword evidence="2" id="KW-1185">Reference proteome</keyword>
<dbReference type="InParanoid" id="A0A165N5W3"/>
<proteinExistence type="predicted"/>
<dbReference type="Proteomes" id="UP000076761">
    <property type="component" value="Unassembled WGS sequence"/>
</dbReference>
<name>A0A165N5W3_9AGAM</name>